<sequence>MPRRDKSSKPKVPVGTAYLPFPLPSGVPVPMCFCGDPYKLAESDEEDTYKQRYWMCANYAFVPPPRMIRIGRLTPPPLCDFEQWIDTEIKPEDKRYMELCKKWEAERRERVEKRRQEEAAEKERKEEMERRHAAERREERERKLECARRAKAALEDNPDALRKGKVTSLHTVGCGICLMYDLVMCATVRIWTLNDVYCNVP</sequence>
<reference evidence="2 3" key="1">
    <citation type="submission" date="2020-05" db="EMBL/GenBank/DDBJ databases">
        <title>WGS assembly of Panicum virgatum.</title>
        <authorList>
            <person name="Lovell J.T."/>
            <person name="Jenkins J."/>
            <person name="Shu S."/>
            <person name="Juenger T.E."/>
            <person name="Schmutz J."/>
        </authorList>
    </citation>
    <scope>NUCLEOTIDE SEQUENCE [LARGE SCALE GENOMIC DNA]</scope>
    <source>
        <strain evidence="3">cv. AP13</strain>
    </source>
</reference>
<dbReference type="PANTHER" id="PTHR48170:SF1">
    <property type="entry name" value="ZINC FINGER GRF-TYPE DOMAIN-CONTAINING PROTEIN"/>
    <property type="match status" value="1"/>
</dbReference>
<dbReference type="EMBL" id="CM029043">
    <property type="protein sequence ID" value="KAG2611768.1"/>
    <property type="molecule type" value="Genomic_DNA"/>
</dbReference>
<organism evidence="2 3">
    <name type="scientific">Panicum virgatum</name>
    <name type="common">Blackwell switchgrass</name>
    <dbReference type="NCBI Taxonomy" id="38727"/>
    <lineage>
        <taxon>Eukaryota</taxon>
        <taxon>Viridiplantae</taxon>
        <taxon>Streptophyta</taxon>
        <taxon>Embryophyta</taxon>
        <taxon>Tracheophyta</taxon>
        <taxon>Spermatophyta</taxon>
        <taxon>Magnoliopsida</taxon>
        <taxon>Liliopsida</taxon>
        <taxon>Poales</taxon>
        <taxon>Poaceae</taxon>
        <taxon>PACMAD clade</taxon>
        <taxon>Panicoideae</taxon>
        <taxon>Panicodae</taxon>
        <taxon>Paniceae</taxon>
        <taxon>Panicinae</taxon>
        <taxon>Panicum</taxon>
        <taxon>Panicum sect. Hiantes</taxon>
    </lineage>
</organism>
<dbReference type="Proteomes" id="UP000823388">
    <property type="component" value="Chromosome 4K"/>
</dbReference>
<protein>
    <submittedName>
        <fullName evidence="2">Uncharacterized protein</fullName>
    </submittedName>
</protein>
<evidence type="ECO:0000313" key="2">
    <source>
        <dbReference type="EMBL" id="KAG2611768.1"/>
    </source>
</evidence>
<comment type="caution">
    <text evidence="2">The sequence shown here is derived from an EMBL/GenBank/DDBJ whole genome shotgun (WGS) entry which is preliminary data.</text>
</comment>
<proteinExistence type="predicted"/>
<dbReference type="PANTHER" id="PTHR48170">
    <property type="entry name" value="ZINC FINGER GRF-TYPE DOMAIN-CONTAINING PROTEIN"/>
    <property type="match status" value="1"/>
</dbReference>
<evidence type="ECO:0000313" key="3">
    <source>
        <dbReference type="Proteomes" id="UP000823388"/>
    </source>
</evidence>
<gene>
    <name evidence="2" type="ORF">PVAP13_4KG147600</name>
</gene>
<name>A0A8T0TPX2_PANVG</name>
<accession>A0A8T0TPX2</accession>
<dbReference type="AlphaFoldDB" id="A0A8T0TPX2"/>
<keyword evidence="3" id="KW-1185">Reference proteome</keyword>
<evidence type="ECO:0000256" key="1">
    <source>
        <dbReference type="SAM" id="MobiDB-lite"/>
    </source>
</evidence>
<feature type="region of interest" description="Disordered" evidence="1">
    <location>
        <begin position="111"/>
        <end position="135"/>
    </location>
</feature>